<comment type="caution">
    <text evidence="4">The sequence shown here is derived from an EMBL/GenBank/DDBJ whole genome shotgun (WGS) entry which is preliminary data.</text>
</comment>
<proteinExistence type="predicted"/>
<dbReference type="InterPro" id="IPR001119">
    <property type="entry name" value="SLH_dom"/>
</dbReference>
<dbReference type="PANTHER" id="PTHR33740:SF3">
    <property type="entry name" value="GPI-ANCHORED ADHESIN-LIKE PROTEIN"/>
    <property type="match status" value="1"/>
</dbReference>
<dbReference type="PROSITE" id="PS51257">
    <property type="entry name" value="PROKAR_LIPOPROTEIN"/>
    <property type="match status" value="1"/>
</dbReference>
<evidence type="ECO:0000256" key="1">
    <source>
        <dbReference type="SAM" id="MobiDB-lite"/>
    </source>
</evidence>
<dbReference type="EMBL" id="WMIA01000046">
    <property type="protein sequence ID" value="MTF40741.1"/>
    <property type="molecule type" value="Genomic_DNA"/>
</dbReference>
<feature type="region of interest" description="Disordered" evidence="1">
    <location>
        <begin position="28"/>
        <end position="69"/>
    </location>
</feature>
<name>A0A844H0F8_9CHRO</name>
<accession>A0A844H0F8</accession>
<dbReference type="AlphaFoldDB" id="A0A844H0F8"/>
<dbReference type="PROSITE" id="PS51272">
    <property type="entry name" value="SLH"/>
    <property type="match status" value="1"/>
</dbReference>
<sequence>MARILYFLPLLIILAGCSGNQALESRFAPDSQLNDNTTNTTDGANNPNQTDNSTLADNPENNSDKINLPSNFPQIIPIYEPSTLINVNQQTIKWRSPDPLNLIVNYYQQELSANNWQITKSQENSINATHQGDNLTLSLILTPQGSETELSLTYNASESANNNSLDTPTENTENTVSEDLTPPLQELARLGIVSNSEVINPYNTISRREYARWLVQTNNLLFQDVNSKLIREANPNSKQIFTDVPVSDPDFAVIQGLAEAGLIPSPLLKQGEFTSFNPDKPLTRENLITWKVPLDFREKLPNVTLDALKETWGFQDLSKIDPGAWSALYLDWQNGESANTRKAFGYIILFQPQKEVTYDEAARVLSSFGTNTDISYLKNVNK</sequence>
<keyword evidence="2" id="KW-0732">Signal</keyword>
<evidence type="ECO:0000256" key="2">
    <source>
        <dbReference type="SAM" id="SignalP"/>
    </source>
</evidence>
<evidence type="ECO:0000313" key="4">
    <source>
        <dbReference type="EMBL" id="MTF40741.1"/>
    </source>
</evidence>
<dbReference type="RefSeq" id="WP_155084781.1">
    <property type="nucleotide sequence ID" value="NZ_WMIA01000046.1"/>
</dbReference>
<feature type="domain" description="SLH" evidence="3">
    <location>
        <begin position="237"/>
        <end position="305"/>
    </location>
</feature>
<organism evidence="4 5">
    <name type="scientific">Cyanobacterium aponinum 0216</name>
    <dbReference type="NCBI Taxonomy" id="2676140"/>
    <lineage>
        <taxon>Bacteria</taxon>
        <taxon>Bacillati</taxon>
        <taxon>Cyanobacteriota</taxon>
        <taxon>Cyanophyceae</taxon>
        <taxon>Oscillatoriophycideae</taxon>
        <taxon>Chroococcales</taxon>
        <taxon>Geminocystaceae</taxon>
        <taxon>Cyanobacterium</taxon>
    </lineage>
</organism>
<dbReference type="Proteomes" id="UP000437131">
    <property type="component" value="Unassembled WGS sequence"/>
</dbReference>
<feature type="compositionally biased region" description="Low complexity" evidence="1">
    <location>
        <begin position="34"/>
        <end position="48"/>
    </location>
</feature>
<evidence type="ECO:0000259" key="3">
    <source>
        <dbReference type="PROSITE" id="PS51272"/>
    </source>
</evidence>
<evidence type="ECO:0000313" key="5">
    <source>
        <dbReference type="Proteomes" id="UP000437131"/>
    </source>
</evidence>
<reference evidence="4 5" key="1">
    <citation type="submission" date="2019-11" db="EMBL/GenBank/DDBJ databases">
        <title>Isolation of a new High Light Tolerant Cyanobacteria.</title>
        <authorList>
            <person name="Dobson Z."/>
            <person name="Vaughn N."/>
            <person name="Vaughn M."/>
            <person name="Fromme P."/>
            <person name="Mazor Y."/>
        </authorList>
    </citation>
    <scope>NUCLEOTIDE SEQUENCE [LARGE SCALE GENOMIC DNA]</scope>
    <source>
        <strain evidence="4 5">0216</strain>
    </source>
</reference>
<feature type="chain" id="PRO_5032459150" evidence="2">
    <location>
        <begin position="23"/>
        <end position="382"/>
    </location>
</feature>
<protein>
    <submittedName>
        <fullName evidence="4">S-layer protein</fullName>
    </submittedName>
</protein>
<feature type="region of interest" description="Disordered" evidence="1">
    <location>
        <begin position="158"/>
        <end position="177"/>
    </location>
</feature>
<feature type="compositionally biased region" description="Polar residues" evidence="1">
    <location>
        <begin position="49"/>
        <end position="69"/>
    </location>
</feature>
<dbReference type="PANTHER" id="PTHR33740">
    <property type="entry name" value="GPI-ANCHORED ADHESIN-LIKE PROTEIN"/>
    <property type="match status" value="1"/>
</dbReference>
<feature type="signal peptide" evidence="2">
    <location>
        <begin position="1"/>
        <end position="22"/>
    </location>
</feature>
<gene>
    <name evidence="4" type="ORF">GGC33_17690</name>
</gene>